<dbReference type="HOGENOM" id="CLU_000445_30_1_7"/>
<dbReference type="Gene3D" id="3.40.50.2300">
    <property type="match status" value="1"/>
</dbReference>
<protein>
    <submittedName>
        <fullName evidence="10">Two component transcriptional regulator, winged helix family</fullName>
    </submittedName>
</protein>
<dbReference type="GO" id="GO:0005829">
    <property type="term" value="C:cytosol"/>
    <property type="evidence" value="ECO:0007669"/>
    <property type="project" value="TreeGrafter"/>
</dbReference>
<evidence type="ECO:0000259" key="8">
    <source>
        <dbReference type="PROSITE" id="PS50110"/>
    </source>
</evidence>
<feature type="DNA-binding region" description="OmpR/PhoB-type" evidence="7">
    <location>
        <begin position="124"/>
        <end position="222"/>
    </location>
</feature>
<feature type="domain" description="OmpR/PhoB-type" evidence="9">
    <location>
        <begin position="124"/>
        <end position="222"/>
    </location>
</feature>
<dbReference type="Gene3D" id="1.10.10.10">
    <property type="entry name" value="Winged helix-like DNA-binding domain superfamily/Winged helix DNA-binding domain"/>
    <property type="match status" value="1"/>
</dbReference>
<dbReference type="FunFam" id="3.40.50.2300:FF:000001">
    <property type="entry name" value="DNA-binding response regulator PhoB"/>
    <property type="match status" value="1"/>
</dbReference>
<dbReference type="FunFam" id="1.10.10.10:FF:000005">
    <property type="entry name" value="Two-component system response regulator"/>
    <property type="match status" value="1"/>
</dbReference>
<dbReference type="Gene3D" id="6.10.250.690">
    <property type="match status" value="1"/>
</dbReference>
<gene>
    <name evidence="10" type="ordered locus">Gura_4293</name>
</gene>
<dbReference type="KEGG" id="gur:Gura_4293"/>
<dbReference type="STRING" id="351605.Gura_4293"/>
<keyword evidence="2" id="KW-0902">Two-component regulatory system</keyword>
<proteinExistence type="predicted"/>
<evidence type="ECO:0000256" key="1">
    <source>
        <dbReference type="ARBA" id="ARBA00022553"/>
    </source>
</evidence>
<dbReference type="EMBL" id="CP000698">
    <property type="protein sequence ID" value="ABQ28436.1"/>
    <property type="molecule type" value="Genomic_DNA"/>
</dbReference>
<feature type="domain" description="Response regulatory" evidence="8">
    <location>
        <begin position="2"/>
        <end position="116"/>
    </location>
</feature>
<evidence type="ECO:0000259" key="9">
    <source>
        <dbReference type="PROSITE" id="PS51755"/>
    </source>
</evidence>
<dbReference type="PROSITE" id="PS50110">
    <property type="entry name" value="RESPONSE_REGULATORY"/>
    <property type="match status" value="1"/>
</dbReference>
<dbReference type="InterPro" id="IPR001789">
    <property type="entry name" value="Sig_transdc_resp-reg_receiver"/>
</dbReference>
<sequence>MRILVVEDEKKVLSFIKRGLEEEQYEVLTASDGEEGLKMALDMPYDLIILDWMLPKQDGLSVLKELRNQKNATPVLMLTAKDSVEDIVAGLDSGSDDYLTKPFAFAELLARVRALLRRSEQDRGAEIRFSDLRLDPVTHKVWRKDKEIDLTAKEYGLLEYFMRNPHEVLTRTMIAEHVWDYTFDSFTNIIDVYVNYLRKKIDRDADKKLIHTVRGVGYILKEED</sequence>
<keyword evidence="11" id="KW-1185">Reference proteome</keyword>
<dbReference type="RefSeq" id="WP_011941066.1">
    <property type="nucleotide sequence ID" value="NC_009483.1"/>
</dbReference>
<keyword evidence="4 7" id="KW-0238">DNA-binding</keyword>
<dbReference type="GO" id="GO:0006355">
    <property type="term" value="P:regulation of DNA-templated transcription"/>
    <property type="evidence" value="ECO:0007669"/>
    <property type="project" value="InterPro"/>
</dbReference>
<dbReference type="Proteomes" id="UP000006695">
    <property type="component" value="Chromosome"/>
</dbReference>
<dbReference type="SMART" id="SM00862">
    <property type="entry name" value="Trans_reg_C"/>
    <property type="match status" value="1"/>
</dbReference>
<feature type="modified residue" description="4-aspartylphosphate" evidence="6">
    <location>
        <position position="51"/>
    </location>
</feature>
<dbReference type="SMART" id="SM00448">
    <property type="entry name" value="REC"/>
    <property type="match status" value="1"/>
</dbReference>
<name>A5G9G8_GEOUR</name>
<dbReference type="PANTHER" id="PTHR48111">
    <property type="entry name" value="REGULATOR OF RPOS"/>
    <property type="match status" value="1"/>
</dbReference>
<dbReference type="CDD" id="cd00383">
    <property type="entry name" value="trans_reg_C"/>
    <property type="match status" value="1"/>
</dbReference>
<keyword evidence="5" id="KW-0804">Transcription</keyword>
<dbReference type="PANTHER" id="PTHR48111:SF22">
    <property type="entry name" value="REGULATOR OF RPOS"/>
    <property type="match status" value="1"/>
</dbReference>
<dbReference type="GO" id="GO:0032993">
    <property type="term" value="C:protein-DNA complex"/>
    <property type="evidence" value="ECO:0007669"/>
    <property type="project" value="TreeGrafter"/>
</dbReference>
<evidence type="ECO:0000256" key="6">
    <source>
        <dbReference type="PROSITE-ProRule" id="PRU00169"/>
    </source>
</evidence>
<dbReference type="PROSITE" id="PS51755">
    <property type="entry name" value="OMPR_PHOB"/>
    <property type="match status" value="1"/>
</dbReference>
<dbReference type="InterPro" id="IPR011006">
    <property type="entry name" value="CheY-like_superfamily"/>
</dbReference>
<accession>A5G9G8</accession>
<evidence type="ECO:0000256" key="5">
    <source>
        <dbReference type="ARBA" id="ARBA00023163"/>
    </source>
</evidence>
<evidence type="ECO:0000256" key="3">
    <source>
        <dbReference type="ARBA" id="ARBA00023015"/>
    </source>
</evidence>
<evidence type="ECO:0000256" key="2">
    <source>
        <dbReference type="ARBA" id="ARBA00023012"/>
    </source>
</evidence>
<evidence type="ECO:0000313" key="10">
    <source>
        <dbReference type="EMBL" id="ABQ28436.1"/>
    </source>
</evidence>
<evidence type="ECO:0000256" key="4">
    <source>
        <dbReference type="ARBA" id="ARBA00023125"/>
    </source>
</evidence>
<evidence type="ECO:0000256" key="7">
    <source>
        <dbReference type="PROSITE-ProRule" id="PRU01091"/>
    </source>
</evidence>
<evidence type="ECO:0000313" key="11">
    <source>
        <dbReference type="Proteomes" id="UP000006695"/>
    </source>
</evidence>
<dbReference type="GO" id="GO:0000976">
    <property type="term" value="F:transcription cis-regulatory region binding"/>
    <property type="evidence" value="ECO:0007669"/>
    <property type="project" value="TreeGrafter"/>
</dbReference>
<dbReference type="Pfam" id="PF00486">
    <property type="entry name" value="Trans_reg_C"/>
    <property type="match status" value="1"/>
</dbReference>
<dbReference type="InterPro" id="IPR039420">
    <property type="entry name" value="WalR-like"/>
</dbReference>
<dbReference type="AlphaFoldDB" id="A5G9G8"/>
<dbReference type="SUPFAM" id="SSF52172">
    <property type="entry name" value="CheY-like"/>
    <property type="match status" value="1"/>
</dbReference>
<dbReference type="OrthoDB" id="9793321at2"/>
<keyword evidence="3" id="KW-0805">Transcription regulation</keyword>
<dbReference type="GO" id="GO:0000156">
    <property type="term" value="F:phosphorelay response regulator activity"/>
    <property type="evidence" value="ECO:0007669"/>
    <property type="project" value="TreeGrafter"/>
</dbReference>
<organism evidence="10 11">
    <name type="scientific">Geotalea uraniireducens (strain Rf4)</name>
    <name type="common">Geobacter uraniireducens</name>
    <dbReference type="NCBI Taxonomy" id="351605"/>
    <lineage>
        <taxon>Bacteria</taxon>
        <taxon>Pseudomonadati</taxon>
        <taxon>Thermodesulfobacteriota</taxon>
        <taxon>Desulfuromonadia</taxon>
        <taxon>Geobacterales</taxon>
        <taxon>Geobacteraceae</taxon>
        <taxon>Geotalea</taxon>
    </lineage>
</organism>
<keyword evidence="1 6" id="KW-0597">Phosphoprotein</keyword>
<dbReference type="Pfam" id="PF00072">
    <property type="entry name" value="Response_reg"/>
    <property type="match status" value="1"/>
</dbReference>
<dbReference type="InterPro" id="IPR036388">
    <property type="entry name" value="WH-like_DNA-bd_sf"/>
</dbReference>
<reference evidence="10 11" key="1">
    <citation type="submission" date="2007-05" db="EMBL/GenBank/DDBJ databases">
        <title>Complete sequence of Geobacter uraniireducens Rf4.</title>
        <authorList>
            <consortium name="US DOE Joint Genome Institute"/>
            <person name="Copeland A."/>
            <person name="Lucas S."/>
            <person name="Lapidus A."/>
            <person name="Barry K."/>
            <person name="Detter J.C."/>
            <person name="Glavina del Rio T."/>
            <person name="Hammon N."/>
            <person name="Israni S."/>
            <person name="Dalin E."/>
            <person name="Tice H."/>
            <person name="Pitluck S."/>
            <person name="Chertkov O."/>
            <person name="Brettin T."/>
            <person name="Bruce D."/>
            <person name="Han C."/>
            <person name="Schmutz J."/>
            <person name="Larimer F."/>
            <person name="Land M."/>
            <person name="Hauser L."/>
            <person name="Kyrpides N."/>
            <person name="Mikhailova N."/>
            <person name="Shelobolina E."/>
            <person name="Aklujkar M."/>
            <person name="Lovley D."/>
            <person name="Richardson P."/>
        </authorList>
    </citation>
    <scope>NUCLEOTIDE SEQUENCE [LARGE SCALE GENOMIC DNA]</scope>
    <source>
        <strain evidence="10 11">Rf4</strain>
    </source>
</reference>
<dbReference type="InterPro" id="IPR001867">
    <property type="entry name" value="OmpR/PhoB-type_DNA-bd"/>
</dbReference>